<dbReference type="Proteomes" id="UP000887565">
    <property type="component" value="Unplaced"/>
</dbReference>
<evidence type="ECO:0000313" key="1">
    <source>
        <dbReference type="Proteomes" id="UP000887565"/>
    </source>
</evidence>
<dbReference type="AlphaFoldDB" id="A0A915J7N0"/>
<dbReference type="WBParaSite" id="nRc.2.0.1.t22474-RA">
    <property type="protein sequence ID" value="nRc.2.0.1.t22474-RA"/>
    <property type="gene ID" value="nRc.2.0.1.g22474"/>
</dbReference>
<name>A0A915J7N0_ROMCU</name>
<proteinExistence type="predicted"/>
<keyword evidence="1" id="KW-1185">Reference proteome</keyword>
<protein>
    <submittedName>
        <fullName evidence="2">Uncharacterized protein</fullName>
    </submittedName>
</protein>
<accession>A0A915J7N0</accession>
<sequence>MLNHSKTGDISSKITPGFQNNSAKMTKFAAVNVKPTPAANLLNKKKILFVEKTTLIWEL</sequence>
<organism evidence="1 2">
    <name type="scientific">Romanomermis culicivorax</name>
    <name type="common">Nematode worm</name>
    <dbReference type="NCBI Taxonomy" id="13658"/>
    <lineage>
        <taxon>Eukaryota</taxon>
        <taxon>Metazoa</taxon>
        <taxon>Ecdysozoa</taxon>
        <taxon>Nematoda</taxon>
        <taxon>Enoplea</taxon>
        <taxon>Dorylaimia</taxon>
        <taxon>Mermithida</taxon>
        <taxon>Mermithoidea</taxon>
        <taxon>Mermithidae</taxon>
        <taxon>Romanomermis</taxon>
    </lineage>
</organism>
<evidence type="ECO:0000313" key="2">
    <source>
        <dbReference type="WBParaSite" id="nRc.2.0.1.t22474-RA"/>
    </source>
</evidence>
<reference evidence="2" key="1">
    <citation type="submission" date="2022-11" db="UniProtKB">
        <authorList>
            <consortium name="WormBaseParasite"/>
        </authorList>
    </citation>
    <scope>IDENTIFICATION</scope>
</reference>